<dbReference type="Proteomes" id="UP000436522">
    <property type="component" value="Unassembled WGS sequence"/>
</dbReference>
<keyword evidence="3" id="KW-1185">Reference proteome</keyword>
<dbReference type="AlphaFoldDB" id="A0A640VVD2"/>
<proteinExistence type="predicted"/>
<protein>
    <recommendedName>
        <fullName evidence="4">DUF1653 domain-containing protein</fullName>
    </recommendedName>
</protein>
<organism evidence="2 3">
    <name type="scientific">Roseobacter cerasinus</name>
    <dbReference type="NCBI Taxonomy" id="2602289"/>
    <lineage>
        <taxon>Bacteria</taxon>
        <taxon>Pseudomonadati</taxon>
        <taxon>Pseudomonadota</taxon>
        <taxon>Alphaproteobacteria</taxon>
        <taxon>Rhodobacterales</taxon>
        <taxon>Roseobacteraceae</taxon>
        <taxon>Roseobacter</taxon>
    </lineage>
</organism>
<reference evidence="2 3" key="1">
    <citation type="submission" date="2019-12" db="EMBL/GenBank/DDBJ databases">
        <title>Roseobacter cerasinus sp. nov., isolated from seawater around aquaculture.</title>
        <authorList>
            <person name="Muramatsu S."/>
            <person name="Takabe Y."/>
            <person name="Mori K."/>
            <person name="Takaichi S."/>
            <person name="Hanada S."/>
        </authorList>
    </citation>
    <scope>NUCLEOTIDE SEQUENCE [LARGE SCALE GENOMIC DNA]</scope>
    <source>
        <strain evidence="2 3">AI77</strain>
    </source>
</reference>
<evidence type="ECO:0000256" key="1">
    <source>
        <dbReference type="SAM" id="MobiDB-lite"/>
    </source>
</evidence>
<evidence type="ECO:0000313" key="2">
    <source>
        <dbReference type="EMBL" id="GFE51554.1"/>
    </source>
</evidence>
<evidence type="ECO:0000313" key="3">
    <source>
        <dbReference type="Proteomes" id="UP000436522"/>
    </source>
</evidence>
<feature type="region of interest" description="Disordered" evidence="1">
    <location>
        <begin position="1"/>
        <end position="30"/>
    </location>
</feature>
<evidence type="ECO:0008006" key="4">
    <source>
        <dbReference type="Google" id="ProtNLM"/>
    </source>
</evidence>
<name>A0A640VVD2_9RHOB</name>
<dbReference type="EMBL" id="BLIV01000006">
    <property type="protein sequence ID" value="GFE51554.1"/>
    <property type="molecule type" value="Genomic_DNA"/>
</dbReference>
<accession>A0A640VVD2</accession>
<sequence>MQRLGLRSKGQSGLRPDGRPGSLFAPDAEWAPTHRHRKGGLYRVLAHGVLEADRSDAVIYDDAEGVIWIRARAEFEDGRFTPLQG</sequence>
<gene>
    <name evidence="2" type="ORF">So717_33070</name>
</gene>
<comment type="caution">
    <text evidence="2">The sequence shown here is derived from an EMBL/GenBank/DDBJ whole genome shotgun (WGS) entry which is preliminary data.</text>
</comment>